<dbReference type="Pfam" id="PF08323">
    <property type="entry name" value="Glyco_transf_5"/>
    <property type="match status" value="1"/>
</dbReference>
<dbReference type="InterPro" id="IPR011835">
    <property type="entry name" value="GS/SS"/>
</dbReference>
<dbReference type="PANTHER" id="PTHR45825">
    <property type="entry name" value="GRANULE-BOUND STARCH SYNTHASE 1, CHLOROPLASTIC/AMYLOPLASTIC"/>
    <property type="match status" value="1"/>
</dbReference>
<accession>A0A8J3ICS8</accession>
<comment type="similarity">
    <text evidence="2 6">Belongs to the glycosyltransferase 1 family. Bacterial/plant glycogen synthase subfamily.</text>
</comment>
<dbReference type="UniPathway" id="UPA00164"/>
<evidence type="ECO:0000259" key="7">
    <source>
        <dbReference type="Pfam" id="PF08323"/>
    </source>
</evidence>
<evidence type="ECO:0000256" key="5">
    <source>
        <dbReference type="ARBA" id="ARBA00023056"/>
    </source>
</evidence>
<dbReference type="GO" id="GO:0004373">
    <property type="term" value="F:alpha-1,4-glucan glucosyltransferase (UDP-glucose donor) activity"/>
    <property type="evidence" value="ECO:0007669"/>
    <property type="project" value="InterPro"/>
</dbReference>
<keyword evidence="4 6" id="KW-0808">Transferase</keyword>
<name>A0A8J3ICS8_9CHLR</name>
<comment type="pathway">
    <text evidence="6">Glycan biosynthesis; glycogen biosynthesis.</text>
</comment>
<evidence type="ECO:0000256" key="6">
    <source>
        <dbReference type="HAMAP-Rule" id="MF_00484"/>
    </source>
</evidence>
<protein>
    <recommendedName>
        <fullName evidence="6">Glycogen synthase</fullName>
        <ecNumber evidence="6">2.4.1.21</ecNumber>
    </recommendedName>
    <alternativeName>
        <fullName evidence="6">Starch [bacterial glycogen] synthase</fullName>
    </alternativeName>
</protein>
<gene>
    <name evidence="8" type="primary">glgA_1</name>
    <name evidence="6" type="synonym">glgA</name>
    <name evidence="8" type="ORF">KSF_012060</name>
</gene>
<feature type="domain" description="Starch synthase catalytic" evidence="7">
    <location>
        <begin position="25"/>
        <end position="260"/>
    </location>
</feature>
<organism evidence="8 9">
    <name type="scientific">Reticulibacter mediterranei</name>
    <dbReference type="NCBI Taxonomy" id="2778369"/>
    <lineage>
        <taxon>Bacteria</taxon>
        <taxon>Bacillati</taxon>
        <taxon>Chloroflexota</taxon>
        <taxon>Ktedonobacteria</taxon>
        <taxon>Ktedonobacterales</taxon>
        <taxon>Reticulibacteraceae</taxon>
        <taxon>Reticulibacter</taxon>
    </lineage>
</organism>
<comment type="caution">
    <text evidence="8">The sequence shown here is derived from an EMBL/GenBank/DDBJ whole genome shotgun (WGS) entry which is preliminary data.</text>
</comment>
<keyword evidence="5 6" id="KW-0320">Glycogen biosynthesis</keyword>
<sequence>MFPPRLAVAEDFPARNFMQNEQPLKILILAAEIEPFAKVGGLAEVVGALPKALQALGHDVRLVMPRYRQVDRERFHLTTVSDSVAVTMGGFNVQISVCEGHIGENIPVYMIDAPRFFDRENIYGYTDDGERFILFCRAALEAVRTMQWSPDVVHCNDWHTGIVPNWMHTIYQNDPFFAHTTTVYTIHNLAYQGIFGYRILEVAGVAANGFLYPQIAELANVVDIMGRGILFADSITTVSERYAQEILTPTFGERLDHLLRSRRDRVFGILNGIDYQEYNPSADRYIHSCFDTESLEQRVANKAALQEYAHLPVREDIPLLAMISRLTDQKGLDLLTQIIQPILGQGVQFIVLGIGDQHYHEMLQGLAARYPEQVAIFLTFNSELARRIYAGSDMFLMPSRFEPCGTSQLIAMRYGCVPIVRSVGGLADTVQNYDSQTGEGYGFSFTNYDPWELFAAIVRALTVYRFKDTWRTLQIRGMTLDHSWHASAARYVEIYRNALAFHRAGR</sequence>
<feature type="binding site" evidence="6">
    <location>
        <position position="38"/>
    </location>
    <ligand>
        <name>ADP-alpha-D-glucose</name>
        <dbReference type="ChEBI" id="CHEBI:57498"/>
    </ligand>
</feature>
<dbReference type="Gene3D" id="3.40.50.2000">
    <property type="entry name" value="Glycogen Phosphorylase B"/>
    <property type="match status" value="2"/>
</dbReference>
<evidence type="ECO:0000256" key="3">
    <source>
        <dbReference type="ARBA" id="ARBA00022676"/>
    </source>
</evidence>
<evidence type="ECO:0000313" key="9">
    <source>
        <dbReference type="Proteomes" id="UP000597444"/>
    </source>
</evidence>
<dbReference type="EC" id="2.4.1.21" evidence="6"/>
<dbReference type="GO" id="GO:0005978">
    <property type="term" value="P:glycogen biosynthetic process"/>
    <property type="evidence" value="ECO:0007669"/>
    <property type="project" value="UniProtKB-UniRule"/>
</dbReference>
<dbReference type="GO" id="GO:0009011">
    <property type="term" value="F:alpha-1,4-glucan glucosyltransferase (ADP-glucose donor) activity"/>
    <property type="evidence" value="ECO:0007669"/>
    <property type="project" value="UniProtKB-UniRule"/>
</dbReference>
<evidence type="ECO:0000256" key="4">
    <source>
        <dbReference type="ARBA" id="ARBA00022679"/>
    </source>
</evidence>
<keyword evidence="3 6" id="KW-0328">Glycosyltransferase</keyword>
<dbReference type="EMBL" id="BNJK01000001">
    <property type="protein sequence ID" value="GHO91158.1"/>
    <property type="molecule type" value="Genomic_DNA"/>
</dbReference>
<evidence type="ECO:0000313" key="8">
    <source>
        <dbReference type="EMBL" id="GHO91158.1"/>
    </source>
</evidence>
<reference evidence="8" key="1">
    <citation type="submission" date="2020-10" db="EMBL/GenBank/DDBJ databases">
        <title>Taxonomic study of unclassified bacteria belonging to the class Ktedonobacteria.</title>
        <authorList>
            <person name="Yabe S."/>
            <person name="Wang C.M."/>
            <person name="Zheng Y."/>
            <person name="Sakai Y."/>
            <person name="Cavaletti L."/>
            <person name="Monciardini P."/>
            <person name="Donadio S."/>
        </authorList>
    </citation>
    <scope>NUCLEOTIDE SEQUENCE</scope>
    <source>
        <strain evidence="8">ID150040</strain>
    </source>
</reference>
<comment type="function">
    <text evidence="6">Synthesizes alpha-1,4-glucan chains using ADP-glucose.</text>
</comment>
<evidence type="ECO:0000256" key="1">
    <source>
        <dbReference type="ARBA" id="ARBA00001478"/>
    </source>
</evidence>
<dbReference type="AlphaFoldDB" id="A0A8J3ICS8"/>
<keyword evidence="9" id="KW-1185">Reference proteome</keyword>
<dbReference type="HAMAP" id="MF_00484">
    <property type="entry name" value="Glycogen_synth"/>
    <property type="match status" value="1"/>
</dbReference>
<dbReference type="NCBIfam" id="NF001899">
    <property type="entry name" value="PRK00654.1-2"/>
    <property type="match status" value="1"/>
</dbReference>
<dbReference type="CDD" id="cd03791">
    <property type="entry name" value="GT5_Glycogen_synthase_DULL1-like"/>
    <property type="match status" value="1"/>
</dbReference>
<dbReference type="PANTHER" id="PTHR45825:SF11">
    <property type="entry name" value="ALPHA AMYLASE DOMAIN-CONTAINING PROTEIN"/>
    <property type="match status" value="1"/>
</dbReference>
<proteinExistence type="inferred from homology"/>
<dbReference type="InterPro" id="IPR013534">
    <property type="entry name" value="Starch_synth_cat_dom"/>
</dbReference>
<dbReference type="Proteomes" id="UP000597444">
    <property type="component" value="Unassembled WGS sequence"/>
</dbReference>
<dbReference type="SUPFAM" id="SSF53756">
    <property type="entry name" value="UDP-Glycosyltransferase/glycogen phosphorylase"/>
    <property type="match status" value="1"/>
</dbReference>
<dbReference type="RefSeq" id="WP_220202074.1">
    <property type="nucleotide sequence ID" value="NZ_BNJK01000001.1"/>
</dbReference>
<evidence type="ECO:0000256" key="2">
    <source>
        <dbReference type="ARBA" id="ARBA00010281"/>
    </source>
</evidence>
<dbReference type="NCBIfam" id="TIGR02095">
    <property type="entry name" value="glgA"/>
    <property type="match status" value="1"/>
</dbReference>
<dbReference type="Pfam" id="PF13692">
    <property type="entry name" value="Glyco_trans_1_4"/>
    <property type="match status" value="1"/>
</dbReference>
<comment type="catalytic activity">
    <reaction evidence="1 6">
        <text>[(1-&gt;4)-alpha-D-glucosyl](n) + ADP-alpha-D-glucose = [(1-&gt;4)-alpha-D-glucosyl](n+1) + ADP + H(+)</text>
        <dbReference type="Rhea" id="RHEA:18189"/>
        <dbReference type="Rhea" id="RHEA-COMP:9584"/>
        <dbReference type="Rhea" id="RHEA-COMP:9587"/>
        <dbReference type="ChEBI" id="CHEBI:15378"/>
        <dbReference type="ChEBI" id="CHEBI:15444"/>
        <dbReference type="ChEBI" id="CHEBI:57498"/>
        <dbReference type="ChEBI" id="CHEBI:456216"/>
        <dbReference type="EC" id="2.4.1.21"/>
    </reaction>
</comment>